<feature type="non-terminal residue" evidence="2">
    <location>
        <position position="1"/>
    </location>
</feature>
<dbReference type="Proteomes" id="UP000824469">
    <property type="component" value="Unassembled WGS sequence"/>
</dbReference>
<feature type="region of interest" description="Disordered" evidence="1">
    <location>
        <begin position="1"/>
        <end position="22"/>
    </location>
</feature>
<protein>
    <submittedName>
        <fullName evidence="2">Uncharacterized protein</fullName>
    </submittedName>
</protein>
<proteinExistence type="predicted"/>
<comment type="caution">
    <text evidence="2">The sequence shown here is derived from an EMBL/GenBank/DDBJ whole genome shotgun (WGS) entry which is preliminary data.</text>
</comment>
<dbReference type="EMBL" id="JAHRHJ020000002">
    <property type="protein sequence ID" value="KAH9327075.1"/>
    <property type="molecule type" value="Genomic_DNA"/>
</dbReference>
<sequence length="78" mass="8678">RVDGQEEEIPEFTEDEIASFEREDMEGEALARLRGDIGLNDIFGGDLQHAAKEPPAPPSSSRIEPESQPSRRSEETQP</sequence>
<dbReference type="AlphaFoldDB" id="A0AA38GV44"/>
<gene>
    <name evidence="2" type="ORF">KI387_007253</name>
</gene>
<organism evidence="2 3">
    <name type="scientific">Taxus chinensis</name>
    <name type="common">Chinese yew</name>
    <name type="synonym">Taxus wallichiana var. chinensis</name>
    <dbReference type="NCBI Taxonomy" id="29808"/>
    <lineage>
        <taxon>Eukaryota</taxon>
        <taxon>Viridiplantae</taxon>
        <taxon>Streptophyta</taxon>
        <taxon>Embryophyta</taxon>
        <taxon>Tracheophyta</taxon>
        <taxon>Spermatophyta</taxon>
        <taxon>Pinopsida</taxon>
        <taxon>Pinidae</taxon>
        <taxon>Conifers II</taxon>
        <taxon>Cupressales</taxon>
        <taxon>Taxaceae</taxon>
        <taxon>Taxus</taxon>
    </lineage>
</organism>
<feature type="non-terminal residue" evidence="2">
    <location>
        <position position="78"/>
    </location>
</feature>
<evidence type="ECO:0000256" key="1">
    <source>
        <dbReference type="SAM" id="MobiDB-lite"/>
    </source>
</evidence>
<evidence type="ECO:0000313" key="3">
    <source>
        <dbReference type="Proteomes" id="UP000824469"/>
    </source>
</evidence>
<keyword evidence="3" id="KW-1185">Reference proteome</keyword>
<accession>A0AA38GV44</accession>
<reference evidence="2 3" key="1">
    <citation type="journal article" date="2021" name="Nat. Plants">
        <title>The Taxus genome provides insights into paclitaxel biosynthesis.</title>
        <authorList>
            <person name="Xiong X."/>
            <person name="Gou J."/>
            <person name="Liao Q."/>
            <person name="Li Y."/>
            <person name="Zhou Q."/>
            <person name="Bi G."/>
            <person name="Li C."/>
            <person name="Du R."/>
            <person name="Wang X."/>
            <person name="Sun T."/>
            <person name="Guo L."/>
            <person name="Liang H."/>
            <person name="Lu P."/>
            <person name="Wu Y."/>
            <person name="Zhang Z."/>
            <person name="Ro D.K."/>
            <person name="Shang Y."/>
            <person name="Huang S."/>
            <person name="Yan J."/>
        </authorList>
    </citation>
    <scope>NUCLEOTIDE SEQUENCE [LARGE SCALE GENOMIC DNA]</scope>
    <source>
        <strain evidence="2">Ta-2019</strain>
    </source>
</reference>
<feature type="region of interest" description="Disordered" evidence="1">
    <location>
        <begin position="39"/>
        <end position="78"/>
    </location>
</feature>
<name>A0AA38GV44_TAXCH</name>
<feature type="compositionally biased region" description="Basic and acidic residues" evidence="1">
    <location>
        <begin position="63"/>
        <end position="78"/>
    </location>
</feature>
<evidence type="ECO:0000313" key="2">
    <source>
        <dbReference type="EMBL" id="KAH9327075.1"/>
    </source>
</evidence>